<protein>
    <submittedName>
        <fullName evidence="1">Uncharacterized protein</fullName>
    </submittedName>
</protein>
<accession>A0ACB7HPS2</accession>
<gene>
    <name evidence="1" type="ORF">MANES_05G154301v8</name>
</gene>
<organism evidence="1 2">
    <name type="scientific">Manihot esculenta</name>
    <name type="common">Cassava</name>
    <name type="synonym">Jatropha manihot</name>
    <dbReference type="NCBI Taxonomy" id="3983"/>
    <lineage>
        <taxon>Eukaryota</taxon>
        <taxon>Viridiplantae</taxon>
        <taxon>Streptophyta</taxon>
        <taxon>Embryophyta</taxon>
        <taxon>Tracheophyta</taxon>
        <taxon>Spermatophyta</taxon>
        <taxon>Magnoliopsida</taxon>
        <taxon>eudicotyledons</taxon>
        <taxon>Gunneridae</taxon>
        <taxon>Pentapetalae</taxon>
        <taxon>rosids</taxon>
        <taxon>fabids</taxon>
        <taxon>Malpighiales</taxon>
        <taxon>Euphorbiaceae</taxon>
        <taxon>Crotonoideae</taxon>
        <taxon>Manihoteae</taxon>
        <taxon>Manihot</taxon>
    </lineage>
</organism>
<evidence type="ECO:0000313" key="2">
    <source>
        <dbReference type="Proteomes" id="UP000091857"/>
    </source>
</evidence>
<dbReference type="EMBL" id="CM004391">
    <property type="protein sequence ID" value="KAG8654622.1"/>
    <property type="molecule type" value="Genomic_DNA"/>
</dbReference>
<proteinExistence type="predicted"/>
<comment type="caution">
    <text evidence="1">The sequence shown here is derived from an EMBL/GenBank/DDBJ whole genome shotgun (WGS) entry which is preliminary data.</text>
</comment>
<name>A0ACB7HPS2_MANES</name>
<reference evidence="2" key="1">
    <citation type="journal article" date="2016" name="Nat. Biotechnol.">
        <title>Sequencing wild and cultivated cassava and related species reveals extensive interspecific hybridization and genetic diversity.</title>
        <authorList>
            <person name="Bredeson J.V."/>
            <person name="Lyons J.B."/>
            <person name="Prochnik S.E."/>
            <person name="Wu G.A."/>
            <person name="Ha C.M."/>
            <person name="Edsinger-Gonzales E."/>
            <person name="Grimwood J."/>
            <person name="Schmutz J."/>
            <person name="Rabbi I.Y."/>
            <person name="Egesi C."/>
            <person name="Nauluvula P."/>
            <person name="Lebot V."/>
            <person name="Ndunguru J."/>
            <person name="Mkamilo G."/>
            <person name="Bart R.S."/>
            <person name="Setter T.L."/>
            <person name="Gleadow R.M."/>
            <person name="Kulakow P."/>
            <person name="Ferguson M.E."/>
            <person name="Rounsley S."/>
            <person name="Rokhsar D.S."/>
        </authorList>
    </citation>
    <scope>NUCLEOTIDE SEQUENCE [LARGE SCALE GENOMIC DNA]</scope>
    <source>
        <strain evidence="2">cv. AM560-2</strain>
    </source>
</reference>
<sequence length="143" mass="16620">MSNPLINEKWDLLFVYASCNDKDRINQFRSLVDYKNNLRSKFCVVGDFKYYTNGREKRGGNGVSRYKTVPTFINYMGLVYLDFRGPPMTWSNRRDGQDHITERIDRSMASTPWGTTHSNAQVFHLDDLGSDHRPLLLVVDSTF</sequence>
<keyword evidence="2" id="KW-1185">Reference proteome</keyword>
<evidence type="ECO:0000313" key="1">
    <source>
        <dbReference type="EMBL" id="KAG8654622.1"/>
    </source>
</evidence>
<dbReference type="Proteomes" id="UP000091857">
    <property type="component" value="Chromosome 5"/>
</dbReference>